<keyword evidence="2" id="KW-0472">Membrane</keyword>
<reference evidence="4 5" key="1">
    <citation type="submission" date="2016-08" db="EMBL/GenBank/DDBJ databases">
        <title>Characterization of Isolates of Eisenbergiella tayi Derived from Blood Cultures, Using Whole Genome Sequencing.</title>
        <authorList>
            <person name="Bernier A.-M."/>
            <person name="Burdz T."/>
            <person name="Wiebe D."/>
            <person name="Bernard K."/>
        </authorList>
    </citation>
    <scope>NUCLEOTIDE SEQUENCE [LARGE SCALE GENOMIC DNA]</scope>
    <source>
        <strain evidence="4 5">NML120146</strain>
    </source>
</reference>
<proteinExistence type="inferred from homology"/>
<comment type="similarity">
    <text evidence="1">Belongs to the bacterial sugar transferase family.</text>
</comment>
<comment type="caution">
    <text evidence="4">The sequence shown here is derived from an EMBL/GenBank/DDBJ whole genome shotgun (WGS) entry which is preliminary data.</text>
</comment>
<protein>
    <recommendedName>
        <fullName evidence="3">Bacterial sugar transferase domain-containing protein</fullName>
    </recommendedName>
</protein>
<evidence type="ECO:0000256" key="1">
    <source>
        <dbReference type="ARBA" id="ARBA00006464"/>
    </source>
</evidence>
<feature type="transmembrane region" description="Helical" evidence="2">
    <location>
        <begin position="45"/>
        <end position="71"/>
    </location>
</feature>
<dbReference type="PANTHER" id="PTHR30576">
    <property type="entry name" value="COLANIC BIOSYNTHESIS UDP-GLUCOSE LIPID CARRIER TRANSFERASE"/>
    <property type="match status" value="1"/>
</dbReference>
<name>A0ABX3ALF5_9FIRM</name>
<dbReference type="Proteomes" id="UP000094869">
    <property type="component" value="Unassembled WGS sequence"/>
</dbReference>
<dbReference type="PANTHER" id="PTHR30576:SF8">
    <property type="entry name" value="UNDECAPRENYL-PHOSPHATE GALACTOSE PHOSPHOTRANSFERASE"/>
    <property type="match status" value="1"/>
</dbReference>
<evidence type="ECO:0000256" key="2">
    <source>
        <dbReference type="SAM" id="Phobius"/>
    </source>
</evidence>
<evidence type="ECO:0000259" key="3">
    <source>
        <dbReference type="Pfam" id="PF02397"/>
    </source>
</evidence>
<dbReference type="RefSeq" id="WP_069408624.1">
    <property type="nucleotide sequence ID" value="NZ_JAQCZP010000014.1"/>
</dbReference>
<dbReference type="Pfam" id="PF02397">
    <property type="entry name" value="Bac_transf"/>
    <property type="match status" value="1"/>
</dbReference>
<feature type="domain" description="Bacterial sugar transferase" evidence="3">
    <location>
        <begin position="43"/>
        <end position="217"/>
    </location>
</feature>
<organism evidence="4 5">
    <name type="scientific">Eisenbergiella tayi</name>
    <dbReference type="NCBI Taxonomy" id="1432052"/>
    <lineage>
        <taxon>Bacteria</taxon>
        <taxon>Bacillati</taxon>
        <taxon>Bacillota</taxon>
        <taxon>Clostridia</taxon>
        <taxon>Lachnospirales</taxon>
        <taxon>Lachnospiraceae</taxon>
        <taxon>Eisenbergiella</taxon>
    </lineage>
</organism>
<evidence type="ECO:0000313" key="5">
    <source>
        <dbReference type="Proteomes" id="UP000094869"/>
    </source>
</evidence>
<dbReference type="InterPro" id="IPR003362">
    <property type="entry name" value="Bact_transf"/>
</dbReference>
<keyword evidence="2" id="KW-0812">Transmembrane</keyword>
<keyword evidence="2" id="KW-1133">Transmembrane helix</keyword>
<dbReference type="EMBL" id="MEHD01000013">
    <property type="protein sequence ID" value="ODR59900.1"/>
    <property type="molecule type" value="Genomic_DNA"/>
</dbReference>
<accession>A0ABX3ALF5</accession>
<keyword evidence="5" id="KW-1185">Reference proteome</keyword>
<gene>
    <name evidence="4" type="ORF">BEI63_05040</name>
</gene>
<evidence type="ECO:0000313" key="4">
    <source>
        <dbReference type="EMBL" id="ODR59900.1"/>
    </source>
</evidence>
<sequence length="268" mass="31360">MMRKVEDKGTYIARIASADNLEKVNRTSKAVKPRKSIYLKYIKRIIDLVITVPVFIVVLPINFIVGVITLFDVGVPVFFKQERTGKDGKHFYLIKFRNMTFAEDDNGNLLPPSERVTKFGTFVRKYSLDELLNFWNIIKGDMSLIGPRPLPAIFDERYSDRHRMRNAVRPGLECPCIKTDNHMRFYQEQFENDIWYVENVSFIVDCKMFISLVKMVFNSKERGDHAKIKGGDFVGYNDEGEAFSMRRIPTKYEELYLEYLSSFKNNKI</sequence>